<keyword evidence="3 6" id="KW-0697">Rotamase</keyword>
<dbReference type="Proteomes" id="UP001063350">
    <property type="component" value="Chromosome"/>
</dbReference>
<feature type="signal peptide" evidence="7">
    <location>
        <begin position="1"/>
        <end position="23"/>
    </location>
</feature>
<dbReference type="SUPFAM" id="SSF109998">
    <property type="entry name" value="Triger factor/SurA peptide-binding domain-like"/>
    <property type="match status" value="1"/>
</dbReference>
<keyword evidence="5 6" id="KW-0413">Isomerase</keyword>
<dbReference type="EMBL" id="AP024233">
    <property type="protein sequence ID" value="BCO10066.1"/>
    <property type="molecule type" value="Genomic_DNA"/>
</dbReference>
<dbReference type="InterPro" id="IPR050280">
    <property type="entry name" value="OMP_Chaperone_SurA"/>
</dbReference>
<dbReference type="RefSeq" id="WP_267926804.1">
    <property type="nucleotide sequence ID" value="NZ_AP024233.1"/>
</dbReference>
<dbReference type="Gene3D" id="1.10.4030.10">
    <property type="entry name" value="Porin chaperone SurA, peptide-binding domain"/>
    <property type="match status" value="2"/>
</dbReference>
<keyword evidence="1 7" id="KW-0732">Signal</keyword>
<protein>
    <submittedName>
        <fullName evidence="9">Peptidylprolyl isomerase</fullName>
    </submittedName>
</protein>
<dbReference type="Gene3D" id="3.10.50.40">
    <property type="match status" value="1"/>
</dbReference>
<keyword evidence="10" id="KW-1185">Reference proteome</keyword>
<evidence type="ECO:0000256" key="3">
    <source>
        <dbReference type="ARBA" id="ARBA00023110"/>
    </source>
</evidence>
<dbReference type="PANTHER" id="PTHR47637:SF1">
    <property type="entry name" value="CHAPERONE SURA"/>
    <property type="match status" value="1"/>
</dbReference>
<keyword evidence="4" id="KW-0143">Chaperone</keyword>
<gene>
    <name evidence="9" type="ORF">GF1_24420</name>
</gene>
<dbReference type="PROSITE" id="PS50198">
    <property type="entry name" value="PPIC_PPIASE_2"/>
    <property type="match status" value="1"/>
</dbReference>
<dbReference type="Pfam" id="PF00639">
    <property type="entry name" value="Rotamase"/>
    <property type="match status" value="1"/>
</dbReference>
<evidence type="ECO:0000256" key="7">
    <source>
        <dbReference type="SAM" id="SignalP"/>
    </source>
</evidence>
<reference evidence="9" key="1">
    <citation type="submission" date="2020-12" db="EMBL/GenBank/DDBJ databases">
        <title>Desulfobium dissulfuricans gen. nov., sp. nov., a novel mesophilic, sulfate-reducing bacterium isolated from a deep-sea hydrothermal vent.</title>
        <authorList>
            <person name="Hashimoto Y."/>
            <person name="Tame A."/>
            <person name="Sawayama S."/>
            <person name="Miyazaki J."/>
            <person name="Takai K."/>
            <person name="Nakagawa S."/>
        </authorList>
    </citation>
    <scope>NUCLEOTIDE SEQUENCE</scope>
    <source>
        <strain evidence="9">GF1</strain>
    </source>
</reference>
<dbReference type="PANTHER" id="PTHR47637">
    <property type="entry name" value="CHAPERONE SURA"/>
    <property type="match status" value="1"/>
</dbReference>
<dbReference type="GO" id="GO:0003755">
    <property type="term" value="F:peptidyl-prolyl cis-trans isomerase activity"/>
    <property type="evidence" value="ECO:0007669"/>
    <property type="project" value="UniProtKB-KW"/>
</dbReference>
<evidence type="ECO:0000256" key="4">
    <source>
        <dbReference type="ARBA" id="ARBA00023186"/>
    </source>
</evidence>
<feature type="domain" description="PpiC" evidence="8">
    <location>
        <begin position="176"/>
        <end position="279"/>
    </location>
</feature>
<keyword evidence="2" id="KW-0574">Periplasm</keyword>
<evidence type="ECO:0000313" key="9">
    <source>
        <dbReference type="EMBL" id="BCO10066.1"/>
    </source>
</evidence>
<evidence type="ECO:0000313" key="10">
    <source>
        <dbReference type="Proteomes" id="UP001063350"/>
    </source>
</evidence>
<proteinExistence type="predicted"/>
<organism evidence="9 10">
    <name type="scientific">Desulfolithobacter dissulfuricans</name>
    <dbReference type="NCBI Taxonomy" id="2795293"/>
    <lineage>
        <taxon>Bacteria</taxon>
        <taxon>Pseudomonadati</taxon>
        <taxon>Thermodesulfobacteriota</taxon>
        <taxon>Desulfobulbia</taxon>
        <taxon>Desulfobulbales</taxon>
        <taxon>Desulfobulbaceae</taxon>
        <taxon>Desulfolithobacter</taxon>
    </lineage>
</organism>
<sequence length="327" mass="37565">MSVRFGWLTACILLFTCIHPIYAADIVDRVVAVVNDDVITLSEVNQEGKALFKRIAEQVPPDRLEEALQQARQNVIEELIDKKILQQEARKYDLKVTDEEVDRALQRILERNNTTMEQFRSELAAVGMDEQQYRENLRSQILSSKLVNMEVRSKVIIPEEKIIDYYDTHYMERMGDGGYYLLQIGINVDPNDPDPERARAEARKKAEQIREQALAGEDFKELARKYSDLPSAADGGDIGVFKADEMAPAMREAVISLKPGEISELVETSSGFQIFKLLSSKQGQIVAKVPYDEVKEEIRNILYQQETKELFDNWLKKMRENAYIKIL</sequence>
<dbReference type="Pfam" id="PF09312">
    <property type="entry name" value="SurA_N"/>
    <property type="match status" value="1"/>
</dbReference>
<evidence type="ECO:0000256" key="1">
    <source>
        <dbReference type="ARBA" id="ARBA00022729"/>
    </source>
</evidence>
<dbReference type="KEGG" id="ddu:GF1_24420"/>
<evidence type="ECO:0000259" key="8">
    <source>
        <dbReference type="PROSITE" id="PS50198"/>
    </source>
</evidence>
<dbReference type="AlphaFoldDB" id="A0A915U2C4"/>
<feature type="chain" id="PRO_5037803799" evidence="7">
    <location>
        <begin position="24"/>
        <end position="327"/>
    </location>
</feature>
<evidence type="ECO:0000256" key="5">
    <source>
        <dbReference type="ARBA" id="ARBA00023235"/>
    </source>
</evidence>
<evidence type="ECO:0000256" key="6">
    <source>
        <dbReference type="PROSITE-ProRule" id="PRU00278"/>
    </source>
</evidence>
<dbReference type="InterPro" id="IPR046357">
    <property type="entry name" value="PPIase_dom_sf"/>
</dbReference>
<dbReference type="InterPro" id="IPR015391">
    <property type="entry name" value="SurA_N"/>
</dbReference>
<dbReference type="SUPFAM" id="SSF54534">
    <property type="entry name" value="FKBP-like"/>
    <property type="match status" value="1"/>
</dbReference>
<dbReference type="InterPro" id="IPR000297">
    <property type="entry name" value="PPIase_PpiC"/>
</dbReference>
<accession>A0A915U2C4</accession>
<dbReference type="InterPro" id="IPR027304">
    <property type="entry name" value="Trigger_fact/SurA_dom_sf"/>
</dbReference>
<name>A0A915U2C4_9BACT</name>
<evidence type="ECO:0000256" key="2">
    <source>
        <dbReference type="ARBA" id="ARBA00022764"/>
    </source>
</evidence>